<evidence type="ECO:0000313" key="9">
    <source>
        <dbReference type="Proteomes" id="UP000469559"/>
    </source>
</evidence>
<dbReference type="InterPro" id="IPR001138">
    <property type="entry name" value="Zn2Cys6_DnaBD"/>
</dbReference>
<keyword evidence="2" id="KW-0479">Metal-binding</keyword>
<evidence type="ECO:0000256" key="2">
    <source>
        <dbReference type="ARBA" id="ARBA00022723"/>
    </source>
</evidence>
<organism evidence="8 9">
    <name type="scientific">Lachnellula arida</name>
    <dbReference type="NCBI Taxonomy" id="1316785"/>
    <lineage>
        <taxon>Eukaryota</taxon>
        <taxon>Fungi</taxon>
        <taxon>Dikarya</taxon>
        <taxon>Ascomycota</taxon>
        <taxon>Pezizomycotina</taxon>
        <taxon>Leotiomycetes</taxon>
        <taxon>Helotiales</taxon>
        <taxon>Lachnaceae</taxon>
        <taxon>Lachnellula</taxon>
    </lineage>
</organism>
<dbReference type="Pfam" id="PF00172">
    <property type="entry name" value="Zn_clus"/>
    <property type="match status" value="1"/>
</dbReference>
<keyword evidence="9" id="KW-1185">Reference proteome</keyword>
<accession>A0A8T9BFP0</accession>
<dbReference type="InterPro" id="IPR036864">
    <property type="entry name" value="Zn2-C6_fun-type_DNA-bd_sf"/>
</dbReference>
<feature type="non-terminal residue" evidence="8">
    <location>
        <position position="1"/>
    </location>
</feature>
<gene>
    <name evidence="8" type="ORF">LARI1_G007303</name>
</gene>
<dbReference type="GO" id="GO:0008270">
    <property type="term" value="F:zinc ion binding"/>
    <property type="evidence" value="ECO:0007669"/>
    <property type="project" value="InterPro"/>
</dbReference>
<comment type="caution">
    <text evidence="8">The sequence shown here is derived from an EMBL/GenBank/DDBJ whole genome shotgun (WGS) entry which is preliminary data.</text>
</comment>
<reference evidence="8 9" key="1">
    <citation type="submission" date="2018-05" db="EMBL/GenBank/DDBJ databases">
        <title>Whole genome sequencing for identification of molecular markers to develop diagnostic detection tools for the regulated plant pathogen Lachnellula willkommii.</title>
        <authorList>
            <person name="Giroux E."/>
            <person name="Bilodeau G."/>
        </authorList>
    </citation>
    <scope>NUCLEOTIDE SEQUENCE [LARGE SCALE GENOMIC DNA]</scope>
    <source>
        <strain evidence="8 9">CBS 203.66</strain>
    </source>
</reference>
<feature type="region of interest" description="Disordered" evidence="6">
    <location>
        <begin position="1"/>
        <end position="37"/>
    </location>
</feature>
<feature type="compositionally biased region" description="Polar residues" evidence="6">
    <location>
        <begin position="72"/>
        <end position="88"/>
    </location>
</feature>
<protein>
    <recommendedName>
        <fullName evidence="7">Zn(2)-C6 fungal-type domain-containing protein</fullName>
    </recommendedName>
</protein>
<evidence type="ECO:0000256" key="1">
    <source>
        <dbReference type="ARBA" id="ARBA00004123"/>
    </source>
</evidence>
<sequence length="274" mass="30324">MSHLNQLNESCPSPDMGGDAAKYQYRYPPPPGEEYEHARAYHPYTSLNSSVILPSTSYDSQSLQAGGYPQESRVNPQDSHTNAQQWSSDYGRDEVESWNGFQRMLFTPSAPRQRAAIACRYCRRRKIKCSGSEEHALGRCTNCQRFQQDCIFVPVSGHVQALVPAHLAYHMQNMGVDSDGGVQSLFAGQQLYGAQGQPLRQIVPTTGNLLSYAAVPSTELWDGFADVTIGDSRKRRRGEPQPSILPSQIPGQLHHGQDGAKRPVPEDNLLLPAI</sequence>
<dbReference type="OrthoDB" id="5401558at2759"/>
<dbReference type="PROSITE" id="PS50048">
    <property type="entry name" value="ZN2_CY6_FUNGAL_2"/>
    <property type="match status" value="1"/>
</dbReference>
<dbReference type="AlphaFoldDB" id="A0A8T9BFP0"/>
<dbReference type="Gene3D" id="4.10.240.10">
    <property type="entry name" value="Zn(2)-C6 fungal-type DNA-binding domain"/>
    <property type="match status" value="1"/>
</dbReference>
<keyword evidence="5" id="KW-0539">Nucleus</keyword>
<keyword evidence="3" id="KW-0805">Transcription regulation</keyword>
<evidence type="ECO:0000256" key="6">
    <source>
        <dbReference type="SAM" id="MobiDB-lite"/>
    </source>
</evidence>
<evidence type="ECO:0000256" key="3">
    <source>
        <dbReference type="ARBA" id="ARBA00023015"/>
    </source>
</evidence>
<name>A0A8T9BFP0_9HELO</name>
<dbReference type="Proteomes" id="UP000469559">
    <property type="component" value="Unassembled WGS sequence"/>
</dbReference>
<evidence type="ECO:0000259" key="7">
    <source>
        <dbReference type="PROSITE" id="PS50048"/>
    </source>
</evidence>
<dbReference type="GO" id="GO:0000981">
    <property type="term" value="F:DNA-binding transcription factor activity, RNA polymerase II-specific"/>
    <property type="evidence" value="ECO:0007669"/>
    <property type="project" value="InterPro"/>
</dbReference>
<evidence type="ECO:0000256" key="5">
    <source>
        <dbReference type="ARBA" id="ARBA00023242"/>
    </source>
</evidence>
<dbReference type="SMART" id="SM00066">
    <property type="entry name" value="GAL4"/>
    <property type="match status" value="1"/>
</dbReference>
<dbReference type="SUPFAM" id="SSF57701">
    <property type="entry name" value="Zn2/Cys6 DNA-binding domain"/>
    <property type="match status" value="1"/>
</dbReference>
<dbReference type="PROSITE" id="PS00463">
    <property type="entry name" value="ZN2_CY6_FUNGAL_1"/>
    <property type="match status" value="1"/>
</dbReference>
<dbReference type="PANTHER" id="PTHR47338">
    <property type="entry name" value="ZN(II)2CYS6 TRANSCRIPTION FACTOR (EUROFUNG)-RELATED"/>
    <property type="match status" value="1"/>
</dbReference>
<dbReference type="GO" id="GO:0005634">
    <property type="term" value="C:nucleus"/>
    <property type="evidence" value="ECO:0007669"/>
    <property type="project" value="UniProtKB-SubCell"/>
</dbReference>
<evidence type="ECO:0000256" key="4">
    <source>
        <dbReference type="ARBA" id="ARBA00023163"/>
    </source>
</evidence>
<feature type="domain" description="Zn(2)-C6 fungal-type" evidence="7">
    <location>
        <begin position="118"/>
        <end position="152"/>
    </location>
</feature>
<comment type="subcellular location">
    <subcellularLocation>
        <location evidence="1">Nucleus</location>
    </subcellularLocation>
</comment>
<evidence type="ECO:0000313" key="8">
    <source>
        <dbReference type="EMBL" id="TVY17193.1"/>
    </source>
</evidence>
<dbReference type="InterPro" id="IPR050815">
    <property type="entry name" value="TF_fung"/>
</dbReference>
<feature type="compositionally biased region" description="Basic and acidic residues" evidence="6">
    <location>
        <begin position="255"/>
        <end position="265"/>
    </location>
</feature>
<dbReference type="EMBL" id="QGMF01000280">
    <property type="protein sequence ID" value="TVY17193.1"/>
    <property type="molecule type" value="Genomic_DNA"/>
</dbReference>
<feature type="region of interest" description="Disordered" evidence="6">
    <location>
        <begin position="60"/>
        <end position="89"/>
    </location>
</feature>
<feature type="compositionally biased region" description="Polar residues" evidence="6">
    <location>
        <begin position="1"/>
        <end position="11"/>
    </location>
</feature>
<dbReference type="CDD" id="cd00067">
    <property type="entry name" value="GAL4"/>
    <property type="match status" value="1"/>
</dbReference>
<dbReference type="PANTHER" id="PTHR47338:SF5">
    <property type="entry name" value="ZN(II)2CYS6 TRANSCRIPTION FACTOR (EUROFUNG)"/>
    <property type="match status" value="1"/>
</dbReference>
<feature type="region of interest" description="Disordered" evidence="6">
    <location>
        <begin position="232"/>
        <end position="274"/>
    </location>
</feature>
<proteinExistence type="predicted"/>
<keyword evidence="4" id="KW-0804">Transcription</keyword>